<proteinExistence type="predicted"/>
<evidence type="ECO:0000256" key="3">
    <source>
        <dbReference type="ARBA" id="ARBA00023315"/>
    </source>
</evidence>
<evidence type="ECO:0000313" key="5">
    <source>
        <dbReference type="Proteomes" id="UP000614272"/>
    </source>
</evidence>
<dbReference type="CDD" id="cd04647">
    <property type="entry name" value="LbH_MAT_like"/>
    <property type="match status" value="1"/>
</dbReference>
<dbReference type="RefSeq" id="WP_099035669.1">
    <property type="nucleotide sequence ID" value="NZ_BMGJ01000014.1"/>
</dbReference>
<dbReference type="InterPro" id="IPR001451">
    <property type="entry name" value="Hexapep"/>
</dbReference>
<dbReference type="EMBL" id="BMGJ01000014">
    <property type="protein sequence ID" value="GGD73890.1"/>
    <property type="molecule type" value="Genomic_DNA"/>
</dbReference>
<sequence>MKQYLTSLSYALHIGMQQLLSWVSTFCMQWRLFRWGAEGGHRARFFGLTSVLRHPDATLILGPDTVFRSHPSSSRIGLQQRCMLSVFRGARLEIGSQCGFSGTVISCHQHISLGDRVLCGANVTITDADQHSLDPRRRAAGEAGEAAPVSIGNDVWLGMNTLILKGAKIGDNVVIAANSVVTGDIPANTIAAGVPARPLKKGS</sequence>
<dbReference type="InterPro" id="IPR051159">
    <property type="entry name" value="Hexapeptide_acetyltransf"/>
</dbReference>
<name>A0ABQ1RPH3_9ALTE</name>
<protein>
    <recommendedName>
        <fullName evidence="6">Acyltransferase</fullName>
    </recommendedName>
</protein>
<organism evidence="4 5">
    <name type="scientific">Lacimicrobium alkaliphilum</name>
    <dbReference type="NCBI Taxonomy" id="1526571"/>
    <lineage>
        <taxon>Bacteria</taxon>
        <taxon>Pseudomonadati</taxon>
        <taxon>Pseudomonadota</taxon>
        <taxon>Gammaproteobacteria</taxon>
        <taxon>Alteromonadales</taxon>
        <taxon>Alteromonadaceae</taxon>
        <taxon>Lacimicrobium</taxon>
    </lineage>
</organism>
<keyword evidence="1" id="KW-0808">Transferase</keyword>
<dbReference type="InterPro" id="IPR011004">
    <property type="entry name" value="Trimer_LpxA-like_sf"/>
</dbReference>
<accession>A0ABQ1RPH3</accession>
<dbReference type="SUPFAM" id="SSF51161">
    <property type="entry name" value="Trimeric LpxA-like enzymes"/>
    <property type="match status" value="1"/>
</dbReference>
<dbReference type="PANTHER" id="PTHR23416:SF78">
    <property type="entry name" value="LIPOPOLYSACCHARIDE BIOSYNTHESIS O-ACETYL TRANSFERASE WBBJ-RELATED"/>
    <property type="match status" value="1"/>
</dbReference>
<evidence type="ECO:0000256" key="1">
    <source>
        <dbReference type="ARBA" id="ARBA00022679"/>
    </source>
</evidence>
<gene>
    <name evidence="4" type="ORF">GCM10011357_31160</name>
</gene>
<evidence type="ECO:0008006" key="6">
    <source>
        <dbReference type="Google" id="ProtNLM"/>
    </source>
</evidence>
<dbReference type="InterPro" id="IPR018357">
    <property type="entry name" value="Hexapep_transf_CS"/>
</dbReference>
<keyword evidence="5" id="KW-1185">Reference proteome</keyword>
<evidence type="ECO:0000313" key="4">
    <source>
        <dbReference type="EMBL" id="GGD73890.1"/>
    </source>
</evidence>
<dbReference type="Pfam" id="PF00132">
    <property type="entry name" value="Hexapep"/>
    <property type="match status" value="1"/>
</dbReference>
<dbReference type="Gene3D" id="2.160.10.10">
    <property type="entry name" value="Hexapeptide repeat proteins"/>
    <property type="match status" value="1"/>
</dbReference>
<dbReference type="Proteomes" id="UP000614272">
    <property type="component" value="Unassembled WGS sequence"/>
</dbReference>
<keyword evidence="2" id="KW-0677">Repeat</keyword>
<reference evidence="5" key="1">
    <citation type="journal article" date="2019" name="Int. J. Syst. Evol. Microbiol.">
        <title>The Global Catalogue of Microorganisms (GCM) 10K type strain sequencing project: providing services to taxonomists for standard genome sequencing and annotation.</title>
        <authorList>
            <consortium name="The Broad Institute Genomics Platform"/>
            <consortium name="The Broad Institute Genome Sequencing Center for Infectious Disease"/>
            <person name="Wu L."/>
            <person name="Ma J."/>
        </authorList>
    </citation>
    <scope>NUCLEOTIDE SEQUENCE [LARGE SCALE GENOMIC DNA]</scope>
    <source>
        <strain evidence="5">CGMCC 1.12923</strain>
    </source>
</reference>
<evidence type="ECO:0000256" key="2">
    <source>
        <dbReference type="ARBA" id="ARBA00022737"/>
    </source>
</evidence>
<dbReference type="PROSITE" id="PS00101">
    <property type="entry name" value="HEXAPEP_TRANSFERASES"/>
    <property type="match status" value="1"/>
</dbReference>
<comment type="caution">
    <text evidence="4">The sequence shown here is derived from an EMBL/GenBank/DDBJ whole genome shotgun (WGS) entry which is preliminary data.</text>
</comment>
<keyword evidence="3" id="KW-0012">Acyltransferase</keyword>
<dbReference type="PANTHER" id="PTHR23416">
    <property type="entry name" value="SIALIC ACID SYNTHASE-RELATED"/>
    <property type="match status" value="1"/>
</dbReference>